<evidence type="ECO:0000313" key="2">
    <source>
        <dbReference type="Proteomes" id="UP000286791"/>
    </source>
</evidence>
<evidence type="ECO:0000313" key="1">
    <source>
        <dbReference type="EMBL" id="RTJ97985.1"/>
    </source>
</evidence>
<dbReference type="AlphaFoldDB" id="A0A431FXD9"/>
<dbReference type="EMBL" id="PRCE01000048">
    <property type="protein sequence ID" value="RTJ97985.1"/>
    <property type="molecule type" value="Genomic_DNA"/>
</dbReference>
<comment type="caution">
    <text evidence="1">The sequence shown here is derived from an EMBL/GenBank/DDBJ whole genome shotgun (WGS) entry which is preliminary data.</text>
</comment>
<keyword evidence="1" id="KW-0413">Isomerase</keyword>
<dbReference type="Proteomes" id="UP000286791">
    <property type="component" value="Unassembled WGS sequence"/>
</dbReference>
<dbReference type="GO" id="GO:0016853">
    <property type="term" value="F:isomerase activity"/>
    <property type="evidence" value="ECO:0007669"/>
    <property type="project" value="UniProtKB-KW"/>
</dbReference>
<name>A0A431FXD9_CAMJU</name>
<gene>
    <name evidence="1" type="ORF">C3H48_06160</name>
</gene>
<feature type="non-terminal residue" evidence="1">
    <location>
        <position position="1"/>
    </location>
</feature>
<reference evidence="1 2" key="1">
    <citation type="journal article" date="2019" name="Appl. Environ. Microbiol.">
        <title>Population genetics and characterization of Campylobacter jejuni isolates in western jackdaws and game birds in Finland.</title>
        <authorList>
            <person name="Kovanen S."/>
            <person name="Rossi M."/>
            <person name="Pohja-Mykra M."/>
            <person name="Nieminen T."/>
            <person name="Raunio-Saarnisto M."/>
            <person name="Sauvala M."/>
            <person name="Fredriksson-Ahomaa M."/>
            <person name="Hanninen M.L."/>
            <person name="Kivisto R."/>
        </authorList>
    </citation>
    <scope>NUCLEOTIDE SEQUENCE [LARGE SCALE GENOMIC DNA]</scope>
    <source>
        <strain evidence="1 2">CB304</strain>
    </source>
</reference>
<proteinExistence type="predicted"/>
<protein>
    <submittedName>
        <fullName evidence="1">Peptidylprolyl isomerase</fullName>
    </submittedName>
</protein>
<organism evidence="1 2">
    <name type="scientific">Campylobacter jejuni</name>
    <dbReference type="NCBI Taxonomy" id="197"/>
    <lineage>
        <taxon>Bacteria</taxon>
        <taxon>Pseudomonadati</taxon>
        <taxon>Campylobacterota</taxon>
        <taxon>Epsilonproteobacteria</taxon>
        <taxon>Campylobacterales</taxon>
        <taxon>Campylobacteraceae</taxon>
        <taxon>Campylobacter</taxon>
    </lineage>
</organism>
<accession>A0A431FXD9</accession>
<sequence>DGVHTVFGQIDPKDEESLKVLDSIRQGDKILDIKICN</sequence>